<reference evidence="3 4" key="1">
    <citation type="submission" date="2018-12" db="EMBL/GenBank/DDBJ databases">
        <title>Draft genome sequence of Xylaria grammica IHI A82.</title>
        <authorList>
            <person name="Buettner E."/>
            <person name="Kellner H."/>
        </authorList>
    </citation>
    <scope>NUCLEOTIDE SEQUENCE [LARGE SCALE GENOMIC DNA]</scope>
    <source>
        <strain evidence="3 4">IHI A82</strain>
    </source>
</reference>
<evidence type="ECO:0000313" key="3">
    <source>
        <dbReference type="EMBL" id="RWA09394.1"/>
    </source>
</evidence>
<evidence type="ECO:0000256" key="1">
    <source>
        <dbReference type="SAM" id="MobiDB-lite"/>
    </source>
</evidence>
<proteinExistence type="predicted"/>
<organism evidence="3 4">
    <name type="scientific">Xylaria grammica</name>
    <dbReference type="NCBI Taxonomy" id="363999"/>
    <lineage>
        <taxon>Eukaryota</taxon>
        <taxon>Fungi</taxon>
        <taxon>Dikarya</taxon>
        <taxon>Ascomycota</taxon>
        <taxon>Pezizomycotina</taxon>
        <taxon>Sordariomycetes</taxon>
        <taxon>Xylariomycetidae</taxon>
        <taxon>Xylariales</taxon>
        <taxon>Xylariaceae</taxon>
        <taxon>Xylaria</taxon>
    </lineage>
</organism>
<accession>A0A439D4S3</accession>
<feature type="domain" description="Heterokaryon incompatibility" evidence="2">
    <location>
        <begin position="214"/>
        <end position="352"/>
    </location>
</feature>
<dbReference type="STRING" id="363999.A0A439D4S3"/>
<gene>
    <name evidence="3" type="ORF">EKO27_g5716</name>
</gene>
<evidence type="ECO:0000259" key="2">
    <source>
        <dbReference type="Pfam" id="PF06985"/>
    </source>
</evidence>
<name>A0A439D4S3_9PEZI</name>
<dbReference type="EMBL" id="RYZI01000156">
    <property type="protein sequence ID" value="RWA09394.1"/>
    <property type="molecule type" value="Genomic_DNA"/>
</dbReference>
<dbReference type="AlphaFoldDB" id="A0A439D4S3"/>
<comment type="caution">
    <text evidence="3">The sequence shown here is derived from an EMBL/GenBank/DDBJ whole genome shotgun (WGS) entry which is preliminary data.</text>
</comment>
<dbReference type="PANTHER" id="PTHR33112:SF1">
    <property type="entry name" value="HETEROKARYON INCOMPATIBILITY DOMAIN-CONTAINING PROTEIN"/>
    <property type="match status" value="1"/>
</dbReference>
<feature type="region of interest" description="Disordered" evidence="1">
    <location>
        <begin position="1"/>
        <end position="28"/>
    </location>
</feature>
<protein>
    <recommendedName>
        <fullName evidence="2">Heterokaryon incompatibility domain-containing protein</fullName>
    </recommendedName>
</protein>
<dbReference type="Pfam" id="PF06985">
    <property type="entry name" value="HET"/>
    <property type="match status" value="1"/>
</dbReference>
<dbReference type="PANTHER" id="PTHR33112">
    <property type="entry name" value="DOMAIN PROTEIN, PUTATIVE-RELATED"/>
    <property type="match status" value="1"/>
</dbReference>
<dbReference type="Proteomes" id="UP000286045">
    <property type="component" value="Unassembled WGS sequence"/>
</dbReference>
<keyword evidence="4" id="KW-1185">Reference proteome</keyword>
<evidence type="ECO:0000313" key="4">
    <source>
        <dbReference type="Proteomes" id="UP000286045"/>
    </source>
</evidence>
<dbReference type="InterPro" id="IPR010730">
    <property type="entry name" value="HET"/>
</dbReference>
<sequence>MPHLESRVGALQNPAITHARSKAGESHSKKEAAAVRICQRCTDINVEELLSRRRQQDGSANPEYKIYVRLGHIESRSFTAWCDLCQFFKKARPSSSSLDTPLVFKDFDKASYHKFPDTAHARPYLPGLLIVATKDQYTSGEPCYYGGHPFCIVDPLNSGARLIEPDCVDYSLIRGWINDCKASHAECSGQQFLPRNVINCKQRTIESLKDHVPYVALSYVWGDSYVPTDEPKPTAPRSLPAGLPATIEDAIQVTLGLQYEYLWVDKYCIKQHGGNEKAEEIARMDEIYRGAEVVLIDAAGADPTLGLPGVSRPRSAQPHIALKSHTLTSLLSYPVDVIHRSEWAKRGWTYQEGALAKRRLFFTDDQVYFECHIHGCMETLCQAMIHSAGSGPVSAPSMFVTSSYDNTSASGTMLVKFYLNQYSKRSLRYPSDILNAFRGIFHALGNREVPILHCGGVPILTNSLDHQVSGSAANWTGFLRGLCWYSPRNLAIRRPGFPSWSWTGWEYRECSTGVKLLELSFPVRCLLRRAYVLCGDRTIHDPLGFDSETDGVPSTLEALPHHVPPSPSYIYMTGKVVTFQYKGNGKGHANCSGSANGDFWFEHKHGKNLARKSCKKPWFTQCWNVGAHESDYLQGHIPETSEGLTLSAVVILGRDPVSSPGQHLATGGIRGNKQMGPNIKLIMQLLRPLPKEIESRELPSPSAEGKYKAYERVGVLQVEFWDNLDYEGSDWFSEAVEQDIVIV</sequence>